<feature type="transmembrane region" description="Helical" evidence="1">
    <location>
        <begin position="24"/>
        <end position="45"/>
    </location>
</feature>
<evidence type="ECO:0000256" key="1">
    <source>
        <dbReference type="SAM" id="Phobius"/>
    </source>
</evidence>
<accession>A0A4S4NGY1</accession>
<reference evidence="2 3" key="1">
    <citation type="submission" date="2019-04" db="EMBL/GenBank/DDBJ databases">
        <title>Shimia ponticola sp. nov., isolated from seawater.</title>
        <authorList>
            <person name="Kim Y.-O."/>
            <person name="Yoon J.-H."/>
        </authorList>
    </citation>
    <scope>NUCLEOTIDE SEQUENCE [LARGE SCALE GENOMIC DNA]</scope>
    <source>
        <strain evidence="2 3">MYP11</strain>
    </source>
</reference>
<dbReference type="Pfam" id="PF10003">
    <property type="entry name" value="DUF2244"/>
    <property type="match status" value="1"/>
</dbReference>
<keyword evidence="3" id="KW-1185">Reference proteome</keyword>
<evidence type="ECO:0000313" key="3">
    <source>
        <dbReference type="Proteomes" id="UP000306602"/>
    </source>
</evidence>
<dbReference type="Proteomes" id="UP000306602">
    <property type="component" value="Unassembled WGS sequence"/>
</dbReference>
<proteinExistence type="predicted"/>
<keyword evidence="1" id="KW-1133">Transmembrane helix</keyword>
<evidence type="ECO:0000313" key="2">
    <source>
        <dbReference type="EMBL" id="THH37421.1"/>
    </source>
</evidence>
<sequence length="161" mass="18472">MPYRWTSASPAPTQELRLWPYESLPARGMAAVVLTTFTMILIPALPLLGSPVLWGLLPFLMLAVWGIYFALQRNHKARQILEVLTLSDDMAHLSRTDPNGQVQEWECNRYWTQVTKYDTEGPVPHYVTLRGEGREVEIGAFLSEEERIELYDDLARALRRA</sequence>
<dbReference type="InterPro" id="IPR019253">
    <property type="entry name" value="DUF2244_TM"/>
</dbReference>
<gene>
    <name evidence="2" type="ORF">E4Z66_10975</name>
</gene>
<protein>
    <submittedName>
        <fullName evidence="2">DUF2244 domain-containing protein</fullName>
    </submittedName>
</protein>
<dbReference type="EMBL" id="SRKY01000002">
    <property type="protein sequence ID" value="THH37421.1"/>
    <property type="molecule type" value="Genomic_DNA"/>
</dbReference>
<name>A0A4S4NGY1_9RHOB</name>
<feature type="transmembrane region" description="Helical" evidence="1">
    <location>
        <begin position="51"/>
        <end position="71"/>
    </location>
</feature>
<dbReference type="OrthoDB" id="9808190at2"/>
<dbReference type="RefSeq" id="WP_136463017.1">
    <property type="nucleotide sequence ID" value="NZ_SRKY01000002.1"/>
</dbReference>
<dbReference type="AlphaFoldDB" id="A0A4S4NGY1"/>
<keyword evidence="1" id="KW-0472">Membrane</keyword>
<comment type="caution">
    <text evidence="2">The sequence shown here is derived from an EMBL/GenBank/DDBJ whole genome shotgun (WGS) entry which is preliminary data.</text>
</comment>
<organism evidence="2 3">
    <name type="scientific">Aliishimia ponticola</name>
    <dbReference type="NCBI Taxonomy" id="2499833"/>
    <lineage>
        <taxon>Bacteria</taxon>
        <taxon>Pseudomonadati</taxon>
        <taxon>Pseudomonadota</taxon>
        <taxon>Alphaproteobacteria</taxon>
        <taxon>Rhodobacterales</taxon>
        <taxon>Paracoccaceae</taxon>
        <taxon>Aliishimia</taxon>
    </lineage>
</organism>
<keyword evidence="1" id="KW-0812">Transmembrane</keyword>